<proteinExistence type="predicted"/>
<dbReference type="PROSITE" id="PS51257">
    <property type="entry name" value="PROKAR_LIPOPROTEIN"/>
    <property type="match status" value="1"/>
</dbReference>
<accession>A0ABW1SHY6</accession>
<gene>
    <name evidence="3" type="ORF">ACFP1L_05320</name>
</gene>
<feature type="compositionally biased region" description="Basic and acidic residues" evidence="1">
    <location>
        <begin position="43"/>
        <end position="69"/>
    </location>
</feature>
<feature type="compositionally biased region" description="Low complexity" evidence="1">
    <location>
        <begin position="131"/>
        <end position="151"/>
    </location>
</feature>
<sequence>MQFKKATLLAVLGLTLLSGCGQSSTTAPKTVVKHNISYVDKQTQSDKDAWAAAKAESRANAESAKKLHDQSSTLAKAANEASSQSSELTSSRESSQAAASSQAASASKAAASQTVAASKAASSSAKAAEDAASTQTSSANSTSTNRANNFSGDTDTAQTGRIVGNSRSKIYHVETGHNYHMAGKNAVYFQTEAAAQAAGYRKSMR</sequence>
<dbReference type="RefSeq" id="WP_137615849.1">
    <property type="nucleotide sequence ID" value="NZ_BJDI01000004.1"/>
</dbReference>
<comment type="caution">
    <text evidence="3">The sequence shown here is derived from an EMBL/GenBank/DDBJ whole genome shotgun (WGS) entry which is preliminary data.</text>
</comment>
<feature type="compositionally biased region" description="Low complexity" evidence="1">
    <location>
        <begin position="80"/>
        <end position="100"/>
    </location>
</feature>
<keyword evidence="2" id="KW-0732">Signal</keyword>
<name>A0ABW1SHY6_9LACO</name>
<evidence type="ECO:0000313" key="4">
    <source>
        <dbReference type="Proteomes" id="UP001596171"/>
    </source>
</evidence>
<feature type="region of interest" description="Disordered" evidence="1">
    <location>
        <begin position="43"/>
        <end position="100"/>
    </location>
</feature>
<evidence type="ECO:0000256" key="1">
    <source>
        <dbReference type="SAM" id="MobiDB-lite"/>
    </source>
</evidence>
<dbReference type="InterPro" id="IPR035451">
    <property type="entry name" value="Ada-like_dom_sf"/>
</dbReference>
<feature type="region of interest" description="Disordered" evidence="1">
    <location>
        <begin position="131"/>
        <end position="163"/>
    </location>
</feature>
<reference evidence="4" key="1">
    <citation type="journal article" date="2019" name="Int. J. Syst. Evol. Microbiol.">
        <title>The Global Catalogue of Microorganisms (GCM) 10K type strain sequencing project: providing services to taxonomists for standard genome sequencing and annotation.</title>
        <authorList>
            <consortium name="The Broad Institute Genomics Platform"/>
            <consortium name="The Broad Institute Genome Sequencing Center for Infectious Disease"/>
            <person name="Wu L."/>
            <person name="Ma J."/>
        </authorList>
    </citation>
    <scope>NUCLEOTIDE SEQUENCE [LARGE SCALE GENOMIC DNA]</scope>
    <source>
        <strain evidence="4">CCM 8930</strain>
    </source>
</reference>
<dbReference type="Gene3D" id="3.40.10.10">
    <property type="entry name" value="DNA Methylphosphotriester Repair Domain"/>
    <property type="match status" value="1"/>
</dbReference>
<organism evidence="3 4">
    <name type="scientific">Lactiplantibacillus nangangensis</name>
    <dbReference type="NCBI Taxonomy" id="2559917"/>
    <lineage>
        <taxon>Bacteria</taxon>
        <taxon>Bacillati</taxon>
        <taxon>Bacillota</taxon>
        <taxon>Bacilli</taxon>
        <taxon>Lactobacillales</taxon>
        <taxon>Lactobacillaceae</taxon>
        <taxon>Lactiplantibacillus</taxon>
    </lineage>
</organism>
<evidence type="ECO:0000256" key="2">
    <source>
        <dbReference type="SAM" id="SignalP"/>
    </source>
</evidence>
<dbReference type="EMBL" id="JBHSSE010000011">
    <property type="protein sequence ID" value="MFC6201316.1"/>
    <property type="molecule type" value="Genomic_DNA"/>
</dbReference>
<feature type="chain" id="PRO_5047304482" evidence="2">
    <location>
        <begin position="24"/>
        <end position="205"/>
    </location>
</feature>
<protein>
    <submittedName>
        <fullName evidence="3">Cell surface protein</fullName>
    </submittedName>
</protein>
<feature type="signal peptide" evidence="2">
    <location>
        <begin position="1"/>
        <end position="23"/>
    </location>
</feature>
<dbReference type="SUPFAM" id="SSF57884">
    <property type="entry name" value="Ada DNA repair protein, N-terminal domain (N-Ada 10)"/>
    <property type="match status" value="1"/>
</dbReference>
<keyword evidence="4" id="KW-1185">Reference proteome</keyword>
<dbReference type="Proteomes" id="UP001596171">
    <property type="component" value="Unassembled WGS sequence"/>
</dbReference>
<evidence type="ECO:0000313" key="3">
    <source>
        <dbReference type="EMBL" id="MFC6201316.1"/>
    </source>
</evidence>